<dbReference type="AlphaFoldDB" id="A0A8J3I808"/>
<sequence>MQELSQFPGETLKVLFPLTPHAHRLIADALGWHEAQPLLNYIESHTNCLQSVGQMLDESSMFGVVDIEEVRALLARVPKESARMMLSLFVEAGIHKEICYQVSAIAGWNRERVAKGIKHHSQVAIACLGLLPLERGDEEVLERYLRLREIEGMAHKFGPQRRVTHKQAAYEGMRNLARLADYADTTLMEWEMEARVARDRSPEGRRWQVSAYSITLRLDGIDISLDIERDGRLLKSVPKEVRASAVYQEAKEAVQLLRDQLKRLRTNLLEMLVASEKILTVGELQNLVRLPLARKLLERLVMVSGENMFGLFDGERFVLQDLDGSLHPITQPVRVAHSYSLFQAGVLTAWQREIICRKIVQPVKQVFRELYILTPAEREAVAFSRRFAGHWVRGNIAGSLLGSRQWRLQEYDVCFKTFGTIQACVELSQASYYEGFIVGQPMLVGNIYFRSTVRSYERMWEESKKYIPLGEVPPLVFSEAMRNIDLVVSVAQIEDQQMLFCSSEVYERRRELLQALLDDLSLAGVTLDGHFAYVQGKLARYRVHLNSGAIHIEPGHYLCIVPQNWGGSHPQLFLPFADKEDTRLSEIVSKILLLLEDDRIKDESILRQIRSHI</sequence>
<organism evidence="4 5">
    <name type="scientific">Ktedonospora formicarum</name>
    <dbReference type="NCBI Taxonomy" id="2778364"/>
    <lineage>
        <taxon>Bacteria</taxon>
        <taxon>Bacillati</taxon>
        <taxon>Chloroflexota</taxon>
        <taxon>Ktedonobacteria</taxon>
        <taxon>Ktedonobacterales</taxon>
        <taxon>Ktedonobacteraceae</taxon>
        <taxon>Ktedonospora</taxon>
    </lineage>
</organism>
<evidence type="ECO:0000259" key="3">
    <source>
        <dbReference type="Pfam" id="PF24879"/>
    </source>
</evidence>
<feature type="domain" description="DUF4132" evidence="1">
    <location>
        <begin position="231"/>
        <end position="406"/>
    </location>
</feature>
<dbReference type="Pfam" id="PF13569">
    <property type="entry name" value="DUF4132"/>
    <property type="match status" value="1"/>
</dbReference>
<feature type="domain" description="DUF7737" evidence="3">
    <location>
        <begin position="507"/>
        <end position="609"/>
    </location>
</feature>
<comment type="caution">
    <text evidence="4">The sequence shown here is derived from an EMBL/GenBank/DDBJ whole genome shotgun (WGS) entry which is preliminary data.</text>
</comment>
<evidence type="ECO:0008006" key="6">
    <source>
        <dbReference type="Google" id="ProtNLM"/>
    </source>
</evidence>
<dbReference type="EMBL" id="BNJF01000002">
    <property type="protein sequence ID" value="GHO46389.1"/>
    <property type="molecule type" value="Genomic_DNA"/>
</dbReference>
<proteinExistence type="predicted"/>
<keyword evidence="5" id="KW-1185">Reference proteome</keyword>
<dbReference type="Pfam" id="PF18991">
    <property type="entry name" value="DUF5724"/>
    <property type="match status" value="1"/>
</dbReference>
<dbReference type="Pfam" id="PF24879">
    <property type="entry name" value="DUF7737"/>
    <property type="match status" value="1"/>
</dbReference>
<evidence type="ECO:0000313" key="4">
    <source>
        <dbReference type="EMBL" id="GHO46389.1"/>
    </source>
</evidence>
<dbReference type="Proteomes" id="UP000612362">
    <property type="component" value="Unassembled WGS sequence"/>
</dbReference>
<feature type="domain" description="DUF5724" evidence="2">
    <location>
        <begin position="122"/>
        <end position="192"/>
    </location>
</feature>
<evidence type="ECO:0000259" key="2">
    <source>
        <dbReference type="Pfam" id="PF18991"/>
    </source>
</evidence>
<accession>A0A8J3I808</accession>
<gene>
    <name evidence="4" type="ORF">KSX_45520</name>
</gene>
<protein>
    <recommendedName>
        <fullName evidence="6">DUF4132 domain-containing protein</fullName>
    </recommendedName>
</protein>
<dbReference type="InterPro" id="IPR056639">
    <property type="entry name" value="DUF7737"/>
</dbReference>
<evidence type="ECO:0000259" key="1">
    <source>
        <dbReference type="Pfam" id="PF13569"/>
    </source>
</evidence>
<evidence type="ECO:0000313" key="5">
    <source>
        <dbReference type="Proteomes" id="UP000612362"/>
    </source>
</evidence>
<dbReference type="InterPro" id="IPR025406">
    <property type="entry name" value="DUF4132"/>
</dbReference>
<dbReference type="InterPro" id="IPR043782">
    <property type="entry name" value="DUF5724"/>
</dbReference>
<reference evidence="4" key="1">
    <citation type="submission" date="2020-10" db="EMBL/GenBank/DDBJ databases">
        <title>Taxonomic study of unclassified bacteria belonging to the class Ktedonobacteria.</title>
        <authorList>
            <person name="Yabe S."/>
            <person name="Wang C.M."/>
            <person name="Zheng Y."/>
            <person name="Sakai Y."/>
            <person name="Cavaletti L."/>
            <person name="Monciardini P."/>
            <person name="Donadio S."/>
        </authorList>
    </citation>
    <scope>NUCLEOTIDE SEQUENCE</scope>
    <source>
        <strain evidence="4">SOSP1-1</strain>
    </source>
</reference>
<name>A0A8J3I808_9CHLR</name>